<evidence type="ECO:0000256" key="4">
    <source>
        <dbReference type="ARBA" id="ARBA00022833"/>
    </source>
</evidence>
<feature type="domain" description="C2H2-type" evidence="8">
    <location>
        <begin position="326"/>
        <end position="354"/>
    </location>
</feature>
<dbReference type="PANTHER" id="PTHR24377">
    <property type="entry name" value="IP01015P-RELATED"/>
    <property type="match status" value="1"/>
</dbReference>
<dbReference type="InterPro" id="IPR013087">
    <property type="entry name" value="Znf_C2H2_type"/>
</dbReference>
<evidence type="ECO:0000256" key="7">
    <source>
        <dbReference type="SAM" id="MobiDB-lite"/>
    </source>
</evidence>
<dbReference type="Proteomes" id="UP001381693">
    <property type="component" value="Unassembled WGS sequence"/>
</dbReference>
<dbReference type="SMART" id="SM00355">
    <property type="entry name" value="ZnF_C2H2"/>
    <property type="match status" value="12"/>
</dbReference>
<feature type="region of interest" description="Disordered" evidence="7">
    <location>
        <begin position="385"/>
        <end position="406"/>
    </location>
</feature>
<feature type="domain" description="C2H2-type" evidence="8">
    <location>
        <begin position="843"/>
        <end position="870"/>
    </location>
</feature>
<dbReference type="Gene3D" id="3.30.160.60">
    <property type="entry name" value="Classic Zinc Finger"/>
    <property type="match status" value="6"/>
</dbReference>
<accession>A0AAN9AHF4</accession>
<keyword evidence="5" id="KW-0539">Nucleus</keyword>
<feature type="domain" description="C2H2-type" evidence="8">
    <location>
        <begin position="656"/>
        <end position="683"/>
    </location>
</feature>
<dbReference type="PROSITE" id="PS00028">
    <property type="entry name" value="ZINC_FINGER_C2H2_1"/>
    <property type="match status" value="9"/>
</dbReference>
<feature type="region of interest" description="Disordered" evidence="7">
    <location>
        <begin position="168"/>
        <end position="215"/>
    </location>
</feature>
<evidence type="ECO:0000259" key="8">
    <source>
        <dbReference type="PROSITE" id="PS50157"/>
    </source>
</evidence>
<evidence type="ECO:0000313" key="10">
    <source>
        <dbReference type="Proteomes" id="UP001381693"/>
    </source>
</evidence>
<sequence>MESETISSICYVCRDKRRVARTNAIETRIDNNPRYDTLKDVILRTLSKNLGEDFEFQESLTAKDESLNSCTDVFQDSGRDPLSTDYLLKKVGNDNNIIICKRCETLLKNFDYYEKKAAAIAESIGTFLKRLDIAGSQSSGSPGIPKERKKLDEKQGILAAFRAMRKSYPAERKRGRKRKDTNVSTEKNENTDSDTEKDSNIEITSENTKNRIGNRCSTRIQRRREEGLVMHWGDTAGKMDTEGMDVDKNINAWESDKLLYNVCNSKTRKRSGRRPISQTLIKSGDVECSGQPKTQITLKYQCPFCLRNYIPSLSRIHNCTSYKNQMRCHFCNIFFTSHIRLEKHLEIIHLKQKELKCSIEGCSYMCISQPALILHHHFHQFSQQEDKSIQESGDNNSSDTSSEEVVDNGNLHLGREKITVLSDRQGDVCPPETVDEVSFHIDEKNLLFGHPVSITVNNSKVKNIASCEDKFSLVKEQNAGVIERGDVSCPFCEKILHNIKKKLHFSTGSGLHIGKDEESKQILDRNMVSIDKVMLASKITKESKFEETESVKITGASTGENLSLEKSPRIHICKICQKGFPSKAHLKEHDITHSDKCSHTCSYCHKGFKRKNALKRHFQNIHTGSPDHVSCECGKQFSSQDIMEKHQESCGNLSVYSCPNCCILYKTQSSLESHMLLHREDEVKIAANSWPFTCHLCEDRFSSKVSLNNHLTQTHSTHNVKCNLCNKTFKTDHFLMGHILRKHKIGNKEFPCKVCNKVFMISKDLRRHMQSHNPERMYKCSVCEKKFKLYSTLQFHMKAHSKDKPYDCVLCLIPCTTIVELKRHIHLVHKLEVDENFAKNWNRKCPVCGQLFLRRPTLMMHMKSHLDRGASRQVSIEVQTVNNITCDVSDITAQKNKDEYTNDCLRSEVDGAHSKLAYKAHMSVEKFPEETLLVDNSHKDGALVGLPNQKIGKMLDSENAFSFPICQANTAGVVKRDISSLSDRKVYFIKNNKSQRTQVPVISTSGANTTNTQEETKYTCGQCTAVFMNVTDLKTHIVTCYQQASSDEYIMVFEVDENSYKK</sequence>
<evidence type="ECO:0000256" key="6">
    <source>
        <dbReference type="PROSITE-ProRule" id="PRU00042"/>
    </source>
</evidence>
<organism evidence="9 10">
    <name type="scientific">Halocaridina rubra</name>
    <name type="common">Hawaiian red shrimp</name>
    <dbReference type="NCBI Taxonomy" id="373956"/>
    <lineage>
        <taxon>Eukaryota</taxon>
        <taxon>Metazoa</taxon>
        <taxon>Ecdysozoa</taxon>
        <taxon>Arthropoda</taxon>
        <taxon>Crustacea</taxon>
        <taxon>Multicrustacea</taxon>
        <taxon>Malacostraca</taxon>
        <taxon>Eumalacostraca</taxon>
        <taxon>Eucarida</taxon>
        <taxon>Decapoda</taxon>
        <taxon>Pleocyemata</taxon>
        <taxon>Caridea</taxon>
        <taxon>Atyoidea</taxon>
        <taxon>Atyidae</taxon>
        <taxon>Halocaridina</taxon>
    </lineage>
</organism>
<dbReference type="InterPro" id="IPR050826">
    <property type="entry name" value="Krueppel_C2H2_ZnFinger"/>
</dbReference>
<keyword evidence="4" id="KW-0862">Zinc</keyword>
<feature type="domain" description="C2H2-type" evidence="8">
    <location>
        <begin position="750"/>
        <end position="777"/>
    </location>
</feature>
<dbReference type="SUPFAM" id="SSF57667">
    <property type="entry name" value="beta-beta-alpha zinc fingers"/>
    <property type="match status" value="6"/>
</dbReference>
<name>A0AAN9AHF4_HALRR</name>
<feature type="domain" description="C2H2-type" evidence="8">
    <location>
        <begin position="571"/>
        <end position="598"/>
    </location>
</feature>
<dbReference type="AlphaFoldDB" id="A0AAN9AHF4"/>
<comment type="caution">
    <text evidence="9">The sequence shown here is derived from an EMBL/GenBank/DDBJ whole genome shotgun (WGS) entry which is preliminary data.</text>
</comment>
<feature type="domain" description="C2H2-type" evidence="8">
    <location>
        <begin position="778"/>
        <end position="805"/>
    </location>
</feature>
<keyword evidence="1" id="KW-0479">Metal-binding</keyword>
<feature type="compositionally biased region" description="Polar residues" evidence="7">
    <location>
        <begin position="201"/>
        <end position="215"/>
    </location>
</feature>
<dbReference type="GO" id="GO:0008270">
    <property type="term" value="F:zinc ion binding"/>
    <property type="evidence" value="ECO:0007669"/>
    <property type="project" value="UniProtKB-KW"/>
</dbReference>
<feature type="domain" description="C2H2-type" evidence="8">
    <location>
        <begin position="599"/>
        <end position="627"/>
    </location>
</feature>
<proteinExistence type="predicted"/>
<gene>
    <name evidence="9" type="ORF">SK128_020946</name>
</gene>
<evidence type="ECO:0000256" key="5">
    <source>
        <dbReference type="ARBA" id="ARBA00023242"/>
    </source>
</evidence>
<dbReference type="Pfam" id="PF12874">
    <property type="entry name" value="zf-met"/>
    <property type="match status" value="1"/>
</dbReference>
<feature type="domain" description="C2H2-type" evidence="8">
    <location>
        <begin position="692"/>
        <end position="720"/>
    </location>
</feature>
<dbReference type="PROSITE" id="PS50157">
    <property type="entry name" value="ZINC_FINGER_C2H2_2"/>
    <property type="match status" value="8"/>
</dbReference>
<keyword evidence="10" id="KW-1185">Reference proteome</keyword>
<dbReference type="EMBL" id="JAXCGZ010000059">
    <property type="protein sequence ID" value="KAK7086879.1"/>
    <property type="molecule type" value="Genomic_DNA"/>
</dbReference>
<protein>
    <recommendedName>
        <fullName evidence="8">C2H2-type domain-containing protein</fullName>
    </recommendedName>
</protein>
<evidence type="ECO:0000256" key="2">
    <source>
        <dbReference type="ARBA" id="ARBA00022737"/>
    </source>
</evidence>
<feature type="compositionally biased region" description="Basic and acidic residues" evidence="7">
    <location>
        <begin position="186"/>
        <end position="200"/>
    </location>
</feature>
<feature type="compositionally biased region" description="Polar residues" evidence="7">
    <location>
        <begin position="390"/>
        <end position="400"/>
    </location>
</feature>
<reference evidence="9 10" key="1">
    <citation type="submission" date="2023-11" db="EMBL/GenBank/DDBJ databases">
        <title>Halocaridina rubra genome assembly.</title>
        <authorList>
            <person name="Smith C."/>
        </authorList>
    </citation>
    <scope>NUCLEOTIDE SEQUENCE [LARGE SCALE GENOMIC DNA]</scope>
    <source>
        <strain evidence="9">EP-1</strain>
        <tissue evidence="9">Whole</tissue>
    </source>
</reference>
<evidence type="ECO:0000256" key="3">
    <source>
        <dbReference type="ARBA" id="ARBA00022771"/>
    </source>
</evidence>
<keyword evidence="3 6" id="KW-0863">Zinc-finger</keyword>
<evidence type="ECO:0000313" key="9">
    <source>
        <dbReference type="EMBL" id="KAK7086879.1"/>
    </source>
</evidence>
<dbReference type="Pfam" id="PF00096">
    <property type="entry name" value="zf-C2H2"/>
    <property type="match status" value="1"/>
</dbReference>
<dbReference type="InterPro" id="IPR036236">
    <property type="entry name" value="Znf_C2H2_sf"/>
</dbReference>
<evidence type="ECO:0000256" key="1">
    <source>
        <dbReference type="ARBA" id="ARBA00022723"/>
    </source>
</evidence>
<keyword evidence="2" id="KW-0677">Repeat</keyword>